<sequence length="65" mass="7807">MRRRFGGNYWSTTLVGVYRHSFHFLSLYYEPALTELVSPKSKTALRREHRWKLCAEYTIVHVIFS</sequence>
<dbReference type="EMBL" id="BT124515">
    <property type="protein sequence ID" value="ADE77760.1"/>
    <property type="molecule type" value="mRNA"/>
</dbReference>
<proteinExistence type="evidence at transcript level"/>
<name>D5ADZ1_PICSI</name>
<organism evidence="1">
    <name type="scientific">Picea sitchensis</name>
    <name type="common">Sitka spruce</name>
    <name type="synonym">Pinus sitchensis</name>
    <dbReference type="NCBI Taxonomy" id="3332"/>
    <lineage>
        <taxon>Eukaryota</taxon>
        <taxon>Viridiplantae</taxon>
        <taxon>Streptophyta</taxon>
        <taxon>Embryophyta</taxon>
        <taxon>Tracheophyta</taxon>
        <taxon>Spermatophyta</taxon>
        <taxon>Pinopsida</taxon>
        <taxon>Pinidae</taxon>
        <taxon>Conifers I</taxon>
        <taxon>Pinales</taxon>
        <taxon>Pinaceae</taxon>
        <taxon>Picea</taxon>
    </lineage>
</organism>
<dbReference type="AlphaFoldDB" id="D5ADZ1"/>
<accession>D5ADZ1</accession>
<protein>
    <submittedName>
        <fullName evidence="1">Uncharacterized protein</fullName>
    </submittedName>
</protein>
<evidence type="ECO:0000313" key="1">
    <source>
        <dbReference type="EMBL" id="ADE77760.1"/>
    </source>
</evidence>
<reference evidence="1" key="1">
    <citation type="submission" date="2010-04" db="EMBL/GenBank/DDBJ databases">
        <authorList>
            <person name="Reid K.E."/>
            <person name="Liao N."/>
            <person name="Chan S."/>
            <person name="Docking R."/>
            <person name="Taylor G."/>
            <person name="Moore R."/>
            <person name="Mayo M."/>
            <person name="Munro S."/>
            <person name="King J."/>
            <person name="Yanchuk A."/>
            <person name="Holt R."/>
            <person name="Jones S."/>
            <person name="Marra M."/>
            <person name="Ritland C.E."/>
            <person name="Ritland K."/>
            <person name="Bohlmann J."/>
        </authorList>
    </citation>
    <scope>NUCLEOTIDE SEQUENCE</scope>
    <source>
        <tissue evidence="1">Bud</tissue>
    </source>
</reference>